<proteinExistence type="predicted"/>
<feature type="transmembrane region" description="Helical" evidence="2">
    <location>
        <begin position="251"/>
        <end position="273"/>
    </location>
</feature>
<evidence type="ECO:0000256" key="2">
    <source>
        <dbReference type="SAM" id="Phobius"/>
    </source>
</evidence>
<dbReference type="EMBL" id="JAJVCZ030000001">
    <property type="protein sequence ID" value="KAL0264903.1"/>
    <property type="molecule type" value="Genomic_DNA"/>
</dbReference>
<feature type="compositionally biased region" description="Low complexity" evidence="1">
    <location>
        <begin position="524"/>
        <end position="534"/>
    </location>
</feature>
<dbReference type="Proteomes" id="UP001430584">
    <property type="component" value="Unassembled WGS sequence"/>
</dbReference>
<dbReference type="RefSeq" id="XP_066637643.1">
    <property type="nucleotide sequence ID" value="XM_066772364.1"/>
</dbReference>
<keyword evidence="2" id="KW-1133">Transmembrane helix</keyword>
<feature type="region of interest" description="Disordered" evidence="1">
    <location>
        <begin position="512"/>
        <end position="568"/>
    </location>
</feature>
<dbReference type="PANTHER" id="PTHR38848">
    <property type="entry name" value="G-PROTEIN COUPLED RECEPTORS FAMILY 3 PROFILE DOMAIN-CONTAINING PROTEIN"/>
    <property type="match status" value="1"/>
</dbReference>
<feature type="transmembrane region" description="Helical" evidence="2">
    <location>
        <begin position="184"/>
        <end position="205"/>
    </location>
</feature>
<feature type="compositionally biased region" description="Polar residues" evidence="1">
    <location>
        <begin position="280"/>
        <end position="289"/>
    </location>
</feature>
<feature type="transmembrane region" description="Helical" evidence="2">
    <location>
        <begin position="65"/>
        <end position="89"/>
    </location>
</feature>
<gene>
    <name evidence="3" type="ORF">SLS55_000857</name>
</gene>
<keyword evidence="4" id="KW-1185">Reference proteome</keyword>
<evidence type="ECO:0000313" key="3">
    <source>
        <dbReference type="EMBL" id="KAL0264903.1"/>
    </source>
</evidence>
<feature type="transmembrane region" description="Helical" evidence="2">
    <location>
        <begin position="31"/>
        <end position="53"/>
    </location>
</feature>
<reference evidence="3 4" key="1">
    <citation type="submission" date="2024-02" db="EMBL/GenBank/DDBJ databases">
        <title>De novo assembly and annotation of 12 fungi associated with fruit tree decline syndrome in Ontario, Canada.</title>
        <authorList>
            <person name="Sulman M."/>
            <person name="Ellouze W."/>
            <person name="Ilyukhin E."/>
        </authorList>
    </citation>
    <scope>NUCLEOTIDE SEQUENCE [LARGE SCALE GENOMIC DNA]</scope>
    <source>
        <strain evidence="3 4">FDS-637</strain>
    </source>
</reference>
<feature type="transmembrane region" description="Helical" evidence="2">
    <location>
        <begin position="143"/>
        <end position="164"/>
    </location>
</feature>
<evidence type="ECO:0000256" key="1">
    <source>
        <dbReference type="SAM" id="MobiDB-lite"/>
    </source>
</evidence>
<keyword evidence="2" id="KW-0812">Transmembrane</keyword>
<feature type="transmembrane region" description="Helical" evidence="2">
    <location>
        <begin position="104"/>
        <end position="123"/>
    </location>
</feature>
<comment type="caution">
    <text evidence="3">The sequence shown here is derived from an EMBL/GenBank/DDBJ whole genome shotgun (WGS) entry which is preliminary data.</text>
</comment>
<evidence type="ECO:0008006" key="5">
    <source>
        <dbReference type="Google" id="ProtNLM"/>
    </source>
</evidence>
<evidence type="ECO:0000313" key="4">
    <source>
        <dbReference type="Proteomes" id="UP001430584"/>
    </source>
</evidence>
<keyword evidence="2" id="KW-0472">Membrane</keyword>
<organism evidence="3 4">
    <name type="scientific">Diplodia seriata</name>
    <dbReference type="NCBI Taxonomy" id="420778"/>
    <lineage>
        <taxon>Eukaryota</taxon>
        <taxon>Fungi</taxon>
        <taxon>Dikarya</taxon>
        <taxon>Ascomycota</taxon>
        <taxon>Pezizomycotina</taxon>
        <taxon>Dothideomycetes</taxon>
        <taxon>Dothideomycetes incertae sedis</taxon>
        <taxon>Botryosphaeriales</taxon>
        <taxon>Botryosphaeriaceae</taxon>
        <taxon>Diplodia</taxon>
    </lineage>
</organism>
<feature type="transmembrane region" description="Helical" evidence="2">
    <location>
        <begin position="490"/>
        <end position="511"/>
    </location>
</feature>
<feature type="compositionally biased region" description="Basic residues" evidence="1">
    <location>
        <begin position="460"/>
        <end position="470"/>
    </location>
</feature>
<feature type="region of interest" description="Disordered" evidence="1">
    <location>
        <begin position="280"/>
        <end position="322"/>
    </location>
</feature>
<name>A0ABR3CVH3_9PEZI</name>
<dbReference type="PANTHER" id="PTHR38848:SF3">
    <property type="entry name" value="G-PROTEIN COUPLED RECEPTORS FAMILY 3 PROFILE DOMAIN-CONTAINING PROTEIN"/>
    <property type="match status" value="1"/>
</dbReference>
<accession>A0ABR3CVH3</accession>
<feature type="region of interest" description="Disordered" evidence="1">
    <location>
        <begin position="433"/>
        <end position="490"/>
    </location>
</feature>
<feature type="transmembrane region" description="Helical" evidence="2">
    <location>
        <begin position="226"/>
        <end position="245"/>
    </location>
</feature>
<dbReference type="GeneID" id="92004942"/>
<sequence length="568" mass="61232">MPVALEPQKLLTWFDQRDDQNAAYTPAEIPIAGRIMSMILSLVTLCVLSVCITRRIQNIHRWSTVPLGAWYILLIYVDSFLFVFITAVFKDVGLNETVSICKGAILLCLTLYLSTKVCVYLFLVEKAYIVRGSNTSRYKDKLYMFNICGAMGPYGVLAILNIVWRFSHVKNGTCVIGMEKKALMPLIIFDVAVNVYLTTLFIVPLRQLYSYKTSQTGTLHTMAVRTFFGSCATLTSSIANLTLLMVLDGEPAWICFLSCNAEILFSVLTLHWVTSRDRTGQTTNRSYSRSNGEPGPAAGAGGSNSRSYSKHTRSRDRDNQRIIGTETLISDHYQDRAANHHNHSKAASISVWPDDDYNDNIDVEAAAHGDDGGRGTGGGPLGASPWPEDTRAVVSAQCARADVDPVVDADPAAAEGIALGRIVVTKQSELRALTREEERREQRAAMMAAAADEEEEEERRRRHRHQRRSAGTRNSKAAVRDRDGRRGSRGAATIVAGAGVVMAAAMAGAGVGGGGGGSGEVSDDAASGSTASGGDAYGGGVDDGVGRDAREGSTDEMILAAPGPVHMV</sequence>
<feature type="compositionally biased region" description="Basic and acidic residues" evidence="1">
    <location>
        <begin position="433"/>
        <end position="443"/>
    </location>
</feature>
<protein>
    <recommendedName>
        <fullName evidence="5">Ring finger domain protein</fullName>
    </recommendedName>
</protein>
<feature type="compositionally biased region" description="Basic and acidic residues" evidence="1">
    <location>
        <begin position="544"/>
        <end position="553"/>
    </location>
</feature>